<dbReference type="PROSITE" id="PS50011">
    <property type="entry name" value="PROTEIN_KINASE_DOM"/>
    <property type="match status" value="1"/>
</dbReference>
<sequence>MSLHEDIRDLKETDTKSGIHMFPIGLLRQFWTEDNIRYVAKERLTDEQVRFAQEYLLRTISLLVYLKNEHAGNILVNLIKSGGRFDDRLHLVEENDFGVGTIPFFEDLRKCFTAPILIEGQETTLEINQQIPLLGKGEEVLGVGGSGAVKGYRIPLGHFKSGDKSNSEEVPVALKTLEKSEKSTRETDILKALRELTRNNINIQICNCITIINEGSYVHSLSYRATGNLRTKLDQLQSEGELGFDENRFMASLNQIRGIVEAVRFLHNTESNGKDTCYCHMDIKPENILVFESNDPSMIGEWKLIDFGITTISEKKPYMTRGGAREGGNQRITITVGTTPKSIGGCYQPPEINGNLSRMEAGDIGKYMGRGSDIWSLACVFAGVVAANRGELDELRDCVTNGRTDKFYEEHQSAWICPGFPFLSQYKRHHSFTQWLKKLRKTTEPGTALRQCQELINGMTDIERIRRLKSQQVLDRLNKIPGLNG</sequence>
<dbReference type="EMBL" id="DF977512">
    <property type="protein sequence ID" value="GAP91824.1"/>
    <property type="molecule type" value="Genomic_DNA"/>
</dbReference>
<keyword evidence="2" id="KW-0808">Transferase</keyword>
<dbReference type="PANTHER" id="PTHR44167">
    <property type="entry name" value="OVARIAN-SPECIFIC SERINE/THREONINE-PROTEIN KINASE LOK-RELATED"/>
    <property type="match status" value="1"/>
</dbReference>
<dbReference type="OrthoDB" id="5986190at2759"/>
<dbReference type="InterPro" id="IPR011009">
    <property type="entry name" value="Kinase-like_dom_sf"/>
</dbReference>
<keyword evidence="2" id="KW-0418">Kinase</keyword>
<accession>A0A1W2TTF3</accession>
<protein>
    <submittedName>
        <fullName evidence="2">Putative serine threonine protein kinase</fullName>
    </submittedName>
</protein>
<feature type="domain" description="Protein kinase" evidence="1">
    <location>
        <begin position="135"/>
        <end position="483"/>
    </location>
</feature>
<dbReference type="STRING" id="77044.A0A1W2TTF3"/>
<evidence type="ECO:0000259" key="1">
    <source>
        <dbReference type="PROSITE" id="PS50011"/>
    </source>
</evidence>
<dbReference type="Gene3D" id="1.10.510.10">
    <property type="entry name" value="Transferase(Phosphotransferase) domain 1"/>
    <property type="match status" value="1"/>
</dbReference>
<name>A0A1W2TTF3_ROSNE</name>
<dbReference type="GO" id="GO:0005737">
    <property type="term" value="C:cytoplasm"/>
    <property type="evidence" value="ECO:0007669"/>
    <property type="project" value="TreeGrafter"/>
</dbReference>
<evidence type="ECO:0000313" key="2">
    <source>
        <dbReference type="EMBL" id="GAP91824.1"/>
    </source>
</evidence>
<dbReference type="GO" id="GO:0044773">
    <property type="term" value="P:mitotic DNA damage checkpoint signaling"/>
    <property type="evidence" value="ECO:0007669"/>
    <property type="project" value="TreeGrafter"/>
</dbReference>
<dbReference type="PANTHER" id="PTHR44167:SF24">
    <property type="entry name" value="SERINE_THREONINE-PROTEIN KINASE CHK2"/>
    <property type="match status" value="1"/>
</dbReference>
<organism evidence="2">
    <name type="scientific">Rosellinia necatrix</name>
    <name type="common">White root-rot fungus</name>
    <dbReference type="NCBI Taxonomy" id="77044"/>
    <lineage>
        <taxon>Eukaryota</taxon>
        <taxon>Fungi</taxon>
        <taxon>Dikarya</taxon>
        <taxon>Ascomycota</taxon>
        <taxon>Pezizomycotina</taxon>
        <taxon>Sordariomycetes</taxon>
        <taxon>Xylariomycetidae</taxon>
        <taxon>Xylariales</taxon>
        <taxon>Xylariaceae</taxon>
        <taxon>Rosellinia</taxon>
    </lineage>
</organism>
<dbReference type="InterPro" id="IPR000719">
    <property type="entry name" value="Prot_kinase_dom"/>
</dbReference>
<dbReference type="AlphaFoldDB" id="A0A1W2TTF3"/>
<dbReference type="SUPFAM" id="SSF56112">
    <property type="entry name" value="Protein kinase-like (PK-like)"/>
    <property type="match status" value="1"/>
</dbReference>
<proteinExistence type="predicted"/>
<dbReference type="GO" id="GO:0005524">
    <property type="term" value="F:ATP binding"/>
    <property type="evidence" value="ECO:0007669"/>
    <property type="project" value="InterPro"/>
</dbReference>
<dbReference type="Proteomes" id="UP000054516">
    <property type="component" value="Unassembled WGS sequence"/>
</dbReference>
<dbReference type="PROSITE" id="PS00108">
    <property type="entry name" value="PROTEIN_KINASE_ST"/>
    <property type="match status" value="1"/>
</dbReference>
<dbReference type="GO" id="GO:0005634">
    <property type="term" value="C:nucleus"/>
    <property type="evidence" value="ECO:0007669"/>
    <property type="project" value="TreeGrafter"/>
</dbReference>
<gene>
    <name evidence="2" type="ORF">SAMD00023353_6700230</name>
</gene>
<dbReference type="SMART" id="SM00220">
    <property type="entry name" value="S_TKc"/>
    <property type="match status" value="1"/>
</dbReference>
<dbReference type="GO" id="GO:0004674">
    <property type="term" value="F:protein serine/threonine kinase activity"/>
    <property type="evidence" value="ECO:0007669"/>
    <property type="project" value="TreeGrafter"/>
</dbReference>
<evidence type="ECO:0000313" key="3">
    <source>
        <dbReference type="Proteomes" id="UP000054516"/>
    </source>
</evidence>
<keyword evidence="3" id="KW-1185">Reference proteome</keyword>
<dbReference type="InterPro" id="IPR008271">
    <property type="entry name" value="Ser/Thr_kinase_AS"/>
</dbReference>
<reference evidence="2" key="1">
    <citation type="submission" date="2016-03" db="EMBL/GenBank/DDBJ databases">
        <title>Draft genome sequence of Rosellinia necatrix.</title>
        <authorList>
            <person name="Kanematsu S."/>
        </authorList>
    </citation>
    <scope>NUCLEOTIDE SEQUENCE [LARGE SCALE GENOMIC DNA]</scope>
    <source>
        <strain evidence="2">W97</strain>
    </source>
</reference>
<dbReference type="Pfam" id="PF00069">
    <property type="entry name" value="Pkinase"/>
    <property type="match status" value="1"/>
</dbReference>